<dbReference type="RefSeq" id="XP_002548074.1">
    <property type="nucleotide sequence ID" value="XM_002548028.1"/>
</dbReference>
<dbReference type="GeneID" id="8301660"/>
<keyword evidence="1" id="KW-1133">Transmembrane helix</keyword>
<dbReference type="AlphaFoldDB" id="C5MA59"/>
<dbReference type="KEGG" id="ctp:CTRG_02371"/>
<protein>
    <submittedName>
        <fullName evidence="2">Uncharacterized protein</fullName>
    </submittedName>
</protein>
<organism evidence="2 3">
    <name type="scientific">Candida tropicalis (strain ATCC MYA-3404 / T1)</name>
    <name type="common">Yeast</name>
    <dbReference type="NCBI Taxonomy" id="294747"/>
    <lineage>
        <taxon>Eukaryota</taxon>
        <taxon>Fungi</taxon>
        <taxon>Dikarya</taxon>
        <taxon>Ascomycota</taxon>
        <taxon>Saccharomycotina</taxon>
        <taxon>Pichiomycetes</taxon>
        <taxon>Debaryomycetaceae</taxon>
        <taxon>Candida/Lodderomyces clade</taxon>
        <taxon>Candida</taxon>
    </lineage>
</organism>
<evidence type="ECO:0000256" key="1">
    <source>
        <dbReference type="SAM" id="Phobius"/>
    </source>
</evidence>
<keyword evidence="3" id="KW-1185">Reference proteome</keyword>
<sequence>MDKLHKRHDRHQYDAITKQCYLTAITVRSHSCKKEKLRIKAKVKIQMRFDGLRSSTRNFTELSISCFSCCLVELLWIMHILMHSNFIGLANHISEFKLIRMFPAYICQFFFPLFLTFFHKVQPGLEKS</sequence>
<accession>C5MA59</accession>
<keyword evidence="1" id="KW-0812">Transmembrane</keyword>
<reference evidence="2 3" key="1">
    <citation type="journal article" date="2009" name="Nature">
        <title>Evolution of pathogenicity and sexual reproduction in eight Candida genomes.</title>
        <authorList>
            <person name="Butler G."/>
            <person name="Rasmussen M.D."/>
            <person name="Lin M.F."/>
            <person name="Santos M.A."/>
            <person name="Sakthikumar S."/>
            <person name="Munro C.A."/>
            <person name="Rheinbay E."/>
            <person name="Grabherr M."/>
            <person name="Forche A."/>
            <person name="Reedy J.L."/>
            <person name="Agrafioti I."/>
            <person name="Arnaud M.B."/>
            <person name="Bates S."/>
            <person name="Brown A.J."/>
            <person name="Brunke S."/>
            <person name="Costanzo M.C."/>
            <person name="Fitzpatrick D.A."/>
            <person name="de Groot P.W."/>
            <person name="Harris D."/>
            <person name="Hoyer L.L."/>
            <person name="Hube B."/>
            <person name="Klis F.M."/>
            <person name="Kodira C."/>
            <person name="Lennard N."/>
            <person name="Logue M.E."/>
            <person name="Martin R."/>
            <person name="Neiman A.M."/>
            <person name="Nikolaou E."/>
            <person name="Quail M.A."/>
            <person name="Quinn J."/>
            <person name="Santos M.C."/>
            <person name="Schmitzberger F.F."/>
            <person name="Sherlock G."/>
            <person name="Shah P."/>
            <person name="Silverstein K.A."/>
            <person name="Skrzypek M.S."/>
            <person name="Soll D."/>
            <person name="Staggs R."/>
            <person name="Stansfield I."/>
            <person name="Stumpf M.P."/>
            <person name="Sudbery P.E."/>
            <person name="Srikantha T."/>
            <person name="Zeng Q."/>
            <person name="Berman J."/>
            <person name="Berriman M."/>
            <person name="Heitman J."/>
            <person name="Gow N.A."/>
            <person name="Lorenz M.C."/>
            <person name="Birren B.W."/>
            <person name="Kellis M."/>
            <person name="Cuomo C.A."/>
        </authorList>
    </citation>
    <scope>NUCLEOTIDE SEQUENCE [LARGE SCALE GENOMIC DNA]</scope>
    <source>
        <strain evidence="3">ATCC MYA-3404 / T1</strain>
    </source>
</reference>
<keyword evidence="1" id="KW-0472">Membrane</keyword>
<name>C5MA59_CANTT</name>
<evidence type="ECO:0000313" key="2">
    <source>
        <dbReference type="EMBL" id="EER33553.1"/>
    </source>
</evidence>
<dbReference type="HOGENOM" id="CLU_1959282_0_0_1"/>
<proteinExistence type="predicted"/>
<feature type="transmembrane region" description="Helical" evidence="1">
    <location>
        <begin position="102"/>
        <end position="118"/>
    </location>
</feature>
<gene>
    <name evidence="2" type="ORF">CTRG_02371</name>
</gene>
<evidence type="ECO:0000313" key="3">
    <source>
        <dbReference type="Proteomes" id="UP000002037"/>
    </source>
</evidence>
<feature type="transmembrane region" description="Helical" evidence="1">
    <location>
        <begin position="62"/>
        <end position="82"/>
    </location>
</feature>
<dbReference type="EMBL" id="GG692397">
    <property type="protein sequence ID" value="EER33553.1"/>
    <property type="molecule type" value="Genomic_DNA"/>
</dbReference>
<dbReference type="Proteomes" id="UP000002037">
    <property type="component" value="Unassembled WGS sequence"/>
</dbReference>
<dbReference type="VEuPathDB" id="FungiDB:CTRG_02371"/>